<name>A0AAE4BPZ7_9BACT</name>
<reference evidence="4" key="1">
    <citation type="submission" date="2023-07" db="EMBL/GenBank/DDBJ databases">
        <title>Genomic Encyclopedia of Type Strains, Phase IV (KMG-IV): sequencing the most valuable type-strain genomes for metagenomic binning, comparative biology and taxonomic classification.</title>
        <authorList>
            <person name="Goeker M."/>
        </authorList>
    </citation>
    <scope>NUCLEOTIDE SEQUENCE</scope>
    <source>
        <strain evidence="4">DSM 26174</strain>
    </source>
</reference>
<dbReference type="GO" id="GO:0006508">
    <property type="term" value="P:proteolysis"/>
    <property type="evidence" value="ECO:0007669"/>
    <property type="project" value="InterPro"/>
</dbReference>
<keyword evidence="2" id="KW-0732">Signal</keyword>
<dbReference type="AlphaFoldDB" id="A0AAE4BPZ7"/>
<evidence type="ECO:0000313" key="5">
    <source>
        <dbReference type="Proteomes" id="UP001185092"/>
    </source>
</evidence>
<dbReference type="InterPro" id="IPR000383">
    <property type="entry name" value="Xaa-Pro-like_dom"/>
</dbReference>
<evidence type="ECO:0000313" key="4">
    <source>
        <dbReference type="EMBL" id="MDR6238539.1"/>
    </source>
</evidence>
<protein>
    <recommendedName>
        <fullName evidence="3">Xaa-Pro dipeptidyl-peptidase-like domain-containing protein</fullName>
    </recommendedName>
</protein>
<dbReference type="PANTHER" id="PTHR43265:SF1">
    <property type="entry name" value="ESTERASE ESTD"/>
    <property type="match status" value="1"/>
</dbReference>
<sequence length="468" mass="52542">MKKSILTLILTAFAYFSFAQDISGSWNGSIEYLGSNLTIVFNIQKTDSAYISTMDSPDQGIYGIKVDSTSFENSILKIKSIALGFKYNGMLTKTGTIDGTYLEMSQSFPLTLTKGKANKKEIVRFQEPQQPYPYYTEEVEFENAKDNVTLAGTLTLPQKTGKYPIVILISGSGPQNRDEEILGHKPFLVLADHLTRQGIGVLRYDDRGVYQSTGDFPSSTSADFSTDVESAVKYLKKRKEVNKKQIGLIGHSEGGLIAPMVAARSKDINYIVLMAGPGMPGDELMIHREELILKKTGLDEHSISESIKQRKEIYDAIIKANDLKSLEITLTRIYNKRFEISPEPLPEGMTKEDYIASKAKIWANPWMSYFIKYDPSENLKKVKCPVLAVNGEKDVQVPSEKNLKEIKTHIESGGNYKVTVEEFPNLNHLFQNCETGFPDEYSQIEETFSPIALDKISTWILSKINQNK</sequence>
<proteinExistence type="predicted"/>
<dbReference type="InterPro" id="IPR002471">
    <property type="entry name" value="Pept_S9_AS"/>
</dbReference>
<feature type="chain" id="PRO_5041921309" description="Xaa-Pro dipeptidyl-peptidase-like domain-containing protein" evidence="2">
    <location>
        <begin position="20"/>
        <end position="468"/>
    </location>
</feature>
<dbReference type="InterPro" id="IPR053145">
    <property type="entry name" value="AB_hydrolase_Est10"/>
</dbReference>
<dbReference type="InterPro" id="IPR029058">
    <property type="entry name" value="AB_hydrolase_fold"/>
</dbReference>
<evidence type="ECO:0000256" key="1">
    <source>
        <dbReference type="ARBA" id="ARBA00022801"/>
    </source>
</evidence>
<comment type="caution">
    <text evidence="4">The sequence shown here is derived from an EMBL/GenBank/DDBJ whole genome shotgun (WGS) entry which is preliminary data.</text>
</comment>
<dbReference type="GO" id="GO:0052689">
    <property type="term" value="F:carboxylic ester hydrolase activity"/>
    <property type="evidence" value="ECO:0007669"/>
    <property type="project" value="TreeGrafter"/>
</dbReference>
<dbReference type="PROSITE" id="PS00708">
    <property type="entry name" value="PRO_ENDOPEP_SER"/>
    <property type="match status" value="1"/>
</dbReference>
<evidence type="ECO:0000256" key="2">
    <source>
        <dbReference type="SAM" id="SignalP"/>
    </source>
</evidence>
<dbReference type="Gene3D" id="3.40.50.1820">
    <property type="entry name" value="alpha/beta hydrolase"/>
    <property type="match status" value="1"/>
</dbReference>
<dbReference type="RefSeq" id="WP_309938046.1">
    <property type="nucleotide sequence ID" value="NZ_AP025305.1"/>
</dbReference>
<feature type="domain" description="Xaa-Pro dipeptidyl-peptidase-like" evidence="3">
    <location>
        <begin position="146"/>
        <end position="398"/>
    </location>
</feature>
<dbReference type="GO" id="GO:0004252">
    <property type="term" value="F:serine-type endopeptidase activity"/>
    <property type="evidence" value="ECO:0007669"/>
    <property type="project" value="InterPro"/>
</dbReference>
<accession>A0AAE4BPZ7</accession>
<dbReference type="EMBL" id="JAVDQD010000002">
    <property type="protein sequence ID" value="MDR6238539.1"/>
    <property type="molecule type" value="Genomic_DNA"/>
</dbReference>
<feature type="signal peptide" evidence="2">
    <location>
        <begin position="1"/>
        <end position="19"/>
    </location>
</feature>
<evidence type="ECO:0000259" key="3">
    <source>
        <dbReference type="Pfam" id="PF02129"/>
    </source>
</evidence>
<organism evidence="4 5">
    <name type="scientific">Aureibacter tunicatorum</name>
    <dbReference type="NCBI Taxonomy" id="866807"/>
    <lineage>
        <taxon>Bacteria</taxon>
        <taxon>Pseudomonadati</taxon>
        <taxon>Bacteroidota</taxon>
        <taxon>Cytophagia</taxon>
        <taxon>Cytophagales</taxon>
        <taxon>Persicobacteraceae</taxon>
        <taxon>Aureibacter</taxon>
    </lineage>
</organism>
<keyword evidence="1" id="KW-0378">Hydrolase</keyword>
<dbReference type="SUPFAM" id="SSF53474">
    <property type="entry name" value="alpha/beta-Hydrolases"/>
    <property type="match status" value="1"/>
</dbReference>
<dbReference type="Pfam" id="PF02129">
    <property type="entry name" value="Peptidase_S15"/>
    <property type="match status" value="1"/>
</dbReference>
<dbReference type="PANTHER" id="PTHR43265">
    <property type="entry name" value="ESTERASE ESTD"/>
    <property type="match status" value="1"/>
</dbReference>
<keyword evidence="5" id="KW-1185">Reference proteome</keyword>
<gene>
    <name evidence="4" type="ORF">HNQ88_001576</name>
</gene>
<dbReference type="Proteomes" id="UP001185092">
    <property type="component" value="Unassembled WGS sequence"/>
</dbReference>